<keyword evidence="1" id="KW-0472">Membrane</keyword>
<proteinExistence type="predicted"/>
<feature type="transmembrane region" description="Helical" evidence="1">
    <location>
        <begin position="75"/>
        <end position="94"/>
    </location>
</feature>
<name>A0ABT9E6K7_9PROT</name>
<reference evidence="2 3" key="1">
    <citation type="submission" date="2023-08" db="EMBL/GenBank/DDBJ databases">
        <title>The draft genome sequence of Paracraurococcus sp. LOR1-02.</title>
        <authorList>
            <person name="Kingkaew E."/>
            <person name="Tanasupawat S."/>
        </authorList>
    </citation>
    <scope>NUCLEOTIDE SEQUENCE [LARGE SCALE GENOMIC DNA]</scope>
    <source>
        <strain evidence="2 3">LOR1-02</strain>
    </source>
</reference>
<keyword evidence="1" id="KW-0812">Transmembrane</keyword>
<dbReference type="EMBL" id="JAUTWS010000034">
    <property type="protein sequence ID" value="MDO9711764.1"/>
    <property type="molecule type" value="Genomic_DNA"/>
</dbReference>
<sequence length="126" mass="13204">MAHFPIDQSSRDRLAAMPGVTIIDHPSPHHPGDIALVLAGLRCCEVIADGAAFRAAYHLRYGEWLPLAEEVGEDAAFAAVFAFLTLVVAVPPHYAAAHDATERKAAAEVLAAFSGISVTFTPAAAA</sequence>
<organism evidence="2 3">
    <name type="scientific">Paracraurococcus lichenis</name>
    <dbReference type="NCBI Taxonomy" id="3064888"/>
    <lineage>
        <taxon>Bacteria</taxon>
        <taxon>Pseudomonadati</taxon>
        <taxon>Pseudomonadota</taxon>
        <taxon>Alphaproteobacteria</taxon>
        <taxon>Acetobacterales</taxon>
        <taxon>Roseomonadaceae</taxon>
        <taxon>Paracraurococcus</taxon>
    </lineage>
</organism>
<evidence type="ECO:0000313" key="2">
    <source>
        <dbReference type="EMBL" id="MDO9711764.1"/>
    </source>
</evidence>
<keyword evidence="1" id="KW-1133">Transmembrane helix</keyword>
<comment type="caution">
    <text evidence="2">The sequence shown here is derived from an EMBL/GenBank/DDBJ whole genome shotgun (WGS) entry which is preliminary data.</text>
</comment>
<gene>
    <name evidence="2" type="ORF">Q7A36_25680</name>
</gene>
<accession>A0ABT9E6K7</accession>
<keyword evidence="3" id="KW-1185">Reference proteome</keyword>
<evidence type="ECO:0000313" key="3">
    <source>
        <dbReference type="Proteomes" id="UP001243009"/>
    </source>
</evidence>
<protein>
    <submittedName>
        <fullName evidence="2">Uncharacterized protein</fullName>
    </submittedName>
</protein>
<evidence type="ECO:0000256" key="1">
    <source>
        <dbReference type="SAM" id="Phobius"/>
    </source>
</evidence>
<dbReference type="RefSeq" id="WP_305106617.1">
    <property type="nucleotide sequence ID" value="NZ_JAUTWS010000034.1"/>
</dbReference>
<dbReference type="Proteomes" id="UP001243009">
    <property type="component" value="Unassembled WGS sequence"/>
</dbReference>